<dbReference type="RefSeq" id="WP_151005913.1">
    <property type="nucleotide sequence ID" value="NZ_BPQY01000507.1"/>
</dbReference>
<organism evidence="1 2">
    <name type="scientific">Methylobacterium soli</name>
    <dbReference type="NCBI Taxonomy" id="553447"/>
    <lineage>
        <taxon>Bacteria</taxon>
        <taxon>Pseudomonadati</taxon>
        <taxon>Pseudomonadota</taxon>
        <taxon>Alphaproteobacteria</taxon>
        <taxon>Hyphomicrobiales</taxon>
        <taxon>Methylobacteriaceae</taxon>
        <taxon>Methylobacterium</taxon>
    </lineage>
</organism>
<dbReference type="OrthoDB" id="4548520at2"/>
<keyword evidence="2" id="KW-1185">Reference proteome</keyword>
<dbReference type="EMBL" id="VZZK01000095">
    <property type="protein sequence ID" value="KAB1068132.1"/>
    <property type="molecule type" value="Genomic_DNA"/>
</dbReference>
<evidence type="ECO:0000313" key="1">
    <source>
        <dbReference type="EMBL" id="KAB1068132.1"/>
    </source>
</evidence>
<comment type="caution">
    <text evidence="1">The sequence shown here is derived from an EMBL/GenBank/DDBJ whole genome shotgun (WGS) entry which is preliminary data.</text>
</comment>
<name>A0A6L3SN76_9HYPH</name>
<accession>A0A6L3SN76</accession>
<dbReference type="Proteomes" id="UP000474159">
    <property type="component" value="Unassembled WGS sequence"/>
</dbReference>
<protein>
    <submittedName>
        <fullName evidence="1">Uncharacterized protein</fullName>
    </submittedName>
</protein>
<dbReference type="AlphaFoldDB" id="A0A6L3SN76"/>
<gene>
    <name evidence="1" type="ORF">F6X53_31835</name>
</gene>
<sequence>MSDCFEKRLQRLTVDITAPATAHEARWTLAALRRVDPEIGARLDRQIGLWLEAARTGDEDEIELQGGGLARGYRKAAEIMQAADAEDDSYLLGHDAASGLTLAIGHSPASAEAVKVNHGPDAVWMTPDEVAGLLQSLGGFETIAAIKRAWPEP</sequence>
<reference evidence="1 2" key="1">
    <citation type="submission" date="2019-09" db="EMBL/GenBank/DDBJ databases">
        <title>YIM 48816 draft genome.</title>
        <authorList>
            <person name="Jiang L."/>
        </authorList>
    </citation>
    <scope>NUCLEOTIDE SEQUENCE [LARGE SCALE GENOMIC DNA]</scope>
    <source>
        <strain evidence="1 2">YIM 48816</strain>
    </source>
</reference>
<proteinExistence type="predicted"/>
<evidence type="ECO:0000313" key="2">
    <source>
        <dbReference type="Proteomes" id="UP000474159"/>
    </source>
</evidence>